<accession>A0AAD0UDJ5</accession>
<dbReference type="Proteomes" id="UP000269199">
    <property type="component" value="Chromosome"/>
</dbReference>
<dbReference type="Gene3D" id="3.40.630.30">
    <property type="match status" value="1"/>
</dbReference>
<evidence type="ECO:0000313" key="2">
    <source>
        <dbReference type="EMBL" id="AYR26981.1"/>
    </source>
</evidence>
<dbReference type="PANTHER" id="PTHR43441:SF10">
    <property type="entry name" value="ACETYLTRANSFERASE"/>
    <property type="match status" value="1"/>
</dbReference>
<dbReference type="GO" id="GO:0005737">
    <property type="term" value="C:cytoplasm"/>
    <property type="evidence" value="ECO:0007669"/>
    <property type="project" value="TreeGrafter"/>
</dbReference>
<evidence type="ECO:0000259" key="1">
    <source>
        <dbReference type="PROSITE" id="PS51186"/>
    </source>
</evidence>
<gene>
    <name evidence="2" type="ORF">RC54_12265</name>
</gene>
<name>A0AAD0UDJ5_9BURK</name>
<dbReference type="Pfam" id="PF13302">
    <property type="entry name" value="Acetyltransf_3"/>
    <property type="match status" value="1"/>
</dbReference>
<proteinExistence type="predicted"/>
<evidence type="ECO:0000313" key="3">
    <source>
        <dbReference type="Proteomes" id="UP000269199"/>
    </source>
</evidence>
<dbReference type="GO" id="GO:1990189">
    <property type="term" value="F:protein N-terminal-serine acetyltransferase activity"/>
    <property type="evidence" value="ECO:0007669"/>
    <property type="project" value="TreeGrafter"/>
</dbReference>
<dbReference type="SUPFAM" id="SSF55729">
    <property type="entry name" value="Acyl-CoA N-acyltransferases (Nat)"/>
    <property type="match status" value="1"/>
</dbReference>
<dbReference type="PANTHER" id="PTHR43441">
    <property type="entry name" value="RIBOSOMAL-PROTEIN-SERINE ACETYLTRANSFERASE"/>
    <property type="match status" value="1"/>
</dbReference>
<dbReference type="InterPro" id="IPR000182">
    <property type="entry name" value="GNAT_dom"/>
</dbReference>
<organism evidence="2 3">
    <name type="scientific">Herbaspirillum rubrisubalbicans</name>
    <dbReference type="NCBI Taxonomy" id="80842"/>
    <lineage>
        <taxon>Bacteria</taxon>
        <taxon>Pseudomonadati</taxon>
        <taxon>Pseudomonadota</taxon>
        <taxon>Betaproteobacteria</taxon>
        <taxon>Burkholderiales</taxon>
        <taxon>Oxalobacteraceae</taxon>
        <taxon>Herbaspirillum</taxon>
    </lineage>
</organism>
<dbReference type="EMBL" id="CP024996">
    <property type="protein sequence ID" value="AYR26981.1"/>
    <property type="molecule type" value="Genomic_DNA"/>
</dbReference>
<dbReference type="InterPro" id="IPR016181">
    <property type="entry name" value="Acyl_CoA_acyltransferase"/>
</dbReference>
<protein>
    <submittedName>
        <fullName evidence="2">N-acetyltransferase</fullName>
    </submittedName>
</protein>
<feature type="domain" description="N-acetyltransferase" evidence="1">
    <location>
        <begin position="1"/>
        <end position="125"/>
    </location>
</feature>
<dbReference type="GO" id="GO:0008999">
    <property type="term" value="F:protein-N-terminal-alanine acetyltransferase activity"/>
    <property type="evidence" value="ECO:0007669"/>
    <property type="project" value="TreeGrafter"/>
</dbReference>
<dbReference type="AlphaFoldDB" id="A0AAD0UDJ5"/>
<dbReference type="PROSITE" id="PS51186">
    <property type="entry name" value="GNAT"/>
    <property type="match status" value="1"/>
</dbReference>
<sequence>MQFTQEAWLNRTEFPLGIFEAKTGSVVGGTGINQINKAYRVGNIGYWVSTPHVGRGVARFAAKQAALLGFGELGLTRLEIITLTHNTASQRVAASLGASRECQARNRLYFQGAPHDAVVYSLVPKDSAGWSNMRDNA</sequence>
<dbReference type="InterPro" id="IPR051908">
    <property type="entry name" value="Ribosomal_N-acetyltransferase"/>
</dbReference>
<reference evidence="2 3" key="1">
    <citation type="submission" date="2017-11" db="EMBL/GenBank/DDBJ databases">
        <title>Complete genome sequence of Herbaspirillum rubrisubalbicans DSM 11543.</title>
        <authorList>
            <person name="Chen M."/>
            <person name="An Q."/>
        </authorList>
    </citation>
    <scope>NUCLEOTIDE SEQUENCE [LARGE SCALE GENOMIC DNA]</scope>
    <source>
        <strain evidence="2 3">DSM 11543</strain>
    </source>
</reference>
<dbReference type="RefSeq" id="WP_123020499.1">
    <property type="nucleotide sequence ID" value="NZ_CP024996.1"/>
</dbReference>